<organism evidence="8 9">
    <name type="scientific">Marinobacter adhaerens</name>
    <dbReference type="NCBI Taxonomy" id="1033846"/>
    <lineage>
        <taxon>Bacteria</taxon>
        <taxon>Pseudomonadati</taxon>
        <taxon>Pseudomonadota</taxon>
        <taxon>Gammaproteobacteria</taxon>
        <taxon>Pseudomonadales</taxon>
        <taxon>Marinobacteraceae</taxon>
        <taxon>Marinobacter</taxon>
    </lineage>
</organism>
<keyword evidence="2" id="KW-1003">Cell membrane</keyword>
<keyword evidence="5 6" id="KW-0472">Membrane</keyword>
<evidence type="ECO:0000313" key="9">
    <source>
        <dbReference type="Proteomes" id="UP000536442"/>
    </source>
</evidence>
<name>A0A851HRP9_9GAMM</name>
<evidence type="ECO:0000259" key="7">
    <source>
        <dbReference type="Pfam" id="PF01292"/>
    </source>
</evidence>
<evidence type="ECO:0000256" key="4">
    <source>
        <dbReference type="ARBA" id="ARBA00022989"/>
    </source>
</evidence>
<feature type="transmembrane region" description="Helical" evidence="6">
    <location>
        <begin position="40"/>
        <end position="58"/>
    </location>
</feature>
<dbReference type="InterPro" id="IPR016174">
    <property type="entry name" value="Di-haem_cyt_TM"/>
</dbReference>
<comment type="subcellular location">
    <subcellularLocation>
        <location evidence="1">Cell membrane</location>
        <topology evidence="1">Multi-pass membrane protein</topology>
    </subcellularLocation>
</comment>
<evidence type="ECO:0000313" key="8">
    <source>
        <dbReference type="EMBL" id="NWN91410.1"/>
    </source>
</evidence>
<evidence type="ECO:0000256" key="5">
    <source>
        <dbReference type="ARBA" id="ARBA00023136"/>
    </source>
</evidence>
<dbReference type="Pfam" id="PF01292">
    <property type="entry name" value="Ni_hydr_CYTB"/>
    <property type="match status" value="1"/>
</dbReference>
<feature type="transmembrane region" description="Helical" evidence="6">
    <location>
        <begin position="15"/>
        <end position="33"/>
    </location>
</feature>
<evidence type="ECO:0000256" key="6">
    <source>
        <dbReference type="SAM" id="Phobius"/>
    </source>
</evidence>
<dbReference type="SUPFAM" id="SSF81342">
    <property type="entry name" value="Transmembrane di-heme cytochromes"/>
    <property type="match status" value="1"/>
</dbReference>
<evidence type="ECO:0000256" key="1">
    <source>
        <dbReference type="ARBA" id="ARBA00004651"/>
    </source>
</evidence>
<dbReference type="InterPro" id="IPR051542">
    <property type="entry name" value="Hydrogenase_cytochrome"/>
</dbReference>
<comment type="caution">
    <text evidence="8">The sequence shown here is derived from an EMBL/GenBank/DDBJ whole genome shotgun (WGS) entry which is preliminary data.</text>
</comment>
<gene>
    <name evidence="8" type="ORF">HLV39_07870</name>
</gene>
<keyword evidence="3 6" id="KW-0812">Transmembrane</keyword>
<dbReference type="GO" id="GO:0005886">
    <property type="term" value="C:plasma membrane"/>
    <property type="evidence" value="ECO:0007669"/>
    <property type="project" value="UniProtKB-SubCell"/>
</dbReference>
<feature type="transmembrane region" description="Helical" evidence="6">
    <location>
        <begin position="195"/>
        <end position="218"/>
    </location>
</feature>
<dbReference type="GO" id="GO:0022904">
    <property type="term" value="P:respiratory electron transport chain"/>
    <property type="evidence" value="ECO:0007669"/>
    <property type="project" value="InterPro"/>
</dbReference>
<dbReference type="AlphaFoldDB" id="A0A851HRP9"/>
<feature type="transmembrane region" description="Helical" evidence="6">
    <location>
        <begin position="64"/>
        <end position="82"/>
    </location>
</feature>
<proteinExistence type="predicted"/>
<feature type="transmembrane region" description="Helical" evidence="6">
    <location>
        <begin position="94"/>
        <end position="116"/>
    </location>
</feature>
<reference evidence="8 9" key="1">
    <citation type="submission" date="2020-03" db="EMBL/GenBank/DDBJ databases">
        <title>Metagenomic, metatranscriptomic, and metabolomic analyses revealed the key microbes and metabolic features during the fermentation of ganjang, Korean traditional soy sauce.</title>
        <authorList>
            <person name="Chun B.H."/>
            <person name="Jeon C.O."/>
        </authorList>
    </citation>
    <scope>NUCLEOTIDE SEQUENCE [LARGE SCALE GENOMIC DNA]</scope>
    <source>
        <strain evidence="8 9">KG14</strain>
    </source>
</reference>
<protein>
    <submittedName>
        <fullName evidence="8">Cytochrome B</fullName>
    </submittedName>
</protein>
<dbReference type="EMBL" id="JABEVQ010000004">
    <property type="protein sequence ID" value="NWN91410.1"/>
    <property type="molecule type" value="Genomic_DNA"/>
</dbReference>
<dbReference type="Proteomes" id="UP000536442">
    <property type="component" value="Unassembled WGS sequence"/>
</dbReference>
<feature type="transmembrane region" description="Helical" evidence="6">
    <location>
        <begin position="147"/>
        <end position="166"/>
    </location>
</feature>
<dbReference type="InterPro" id="IPR011577">
    <property type="entry name" value="Cyt_b561_bac/Ni-Hgenase"/>
</dbReference>
<sequence>MEMKSISLWDLPTRLFHWLLVLAVTGTLVAVKLGGTWMVWHERLGLAIVGLLSFRLAWGIVGSTYARFVQFIPGPAAITAYLKGEWQGLGHNPLGALSVLAMLGLLGFQAVTGLFATDAIAFNGPLYRAVSSAWNDTITSWHKKTEWYIYGLIGLHVASVFFYTLIKKDNLVTPMISGRKKVTETQGRDRAGGGLLALIVALAVAGFAVWVANGGLLAPPPPPPPDLGW</sequence>
<dbReference type="PANTHER" id="PTHR30485:SF2">
    <property type="entry name" value="BLL0597 PROTEIN"/>
    <property type="match status" value="1"/>
</dbReference>
<feature type="domain" description="Cytochrome b561 bacterial/Ni-hydrogenase" evidence="7">
    <location>
        <begin position="9"/>
        <end position="178"/>
    </location>
</feature>
<evidence type="ECO:0000256" key="2">
    <source>
        <dbReference type="ARBA" id="ARBA00022475"/>
    </source>
</evidence>
<evidence type="ECO:0000256" key="3">
    <source>
        <dbReference type="ARBA" id="ARBA00022692"/>
    </source>
</evidence>
<dbReference type="PANTHER" id="PTHR30485">
    <property type="entry name" value="NI/FE-HYDROGENASE 1 B-TYPE CYTOCHROME SUBUNIT"/>
    <property type="match status" value="1"/>
</dbReference>
<dbReference type="Gene3D" id="1.20.950.20">
    <property type="entry name" value="Transmembrane di-heme cytochromes, Chain C"/>
    <property type="match status" value="1"/>
</dbReference>
<keyword evidence="4 6" id="KW-1133">Transmembrane helix</keyword>
<dbReference type="GO" id="GO:0020037">
    <property type="term" value="F:heme binding"/>
    <property type="evidence" value="ECO:0007669"/>
    <property type="project" value="TreeGrafter"/>
</dbReference>
<keyword evidence="9" id="KW-1185">Reference proteome</keyword>
<dbReference type="GO" id="GO:0009055">
    <property type="term" value="F:electron transfer activity"/>
    <property type="evidence" value="ECO:0007669"/>
    <property type="project" value="InterPro"/>
</dbReference>
<accession>A0A851HRP9</accession>